<evidence type="ECO:0000256" key="7">
    <source>
        <dbReference type="ARBA" id="ARBA00035045"/>
    </source>
</evidence>
<evidence type="ECO:0000256" key="6">
    <source>
        <dbReference type="ARBA" id="ARBA00035023"/>
    </source>
</evidence>
<protein>
    <recommendedName>
        <fullName evidence="6">2-oxoadipate dioxygenase/decarboxylase</fullName>
        <ecNumber evidence="6">1.13.11.93</ecNumber>
    </recommendedName>
    <alternativeName>
        <fullName evidence="7">2-hydroxyglutarate synthase</fullName>
    </alternativeName>
</protein>
<dbReference type="Pfam" id="PF07063">
    <property type="entry name" value="HGLS"/>
    <property type="match status" value="1"/>
</dbReference>
<proteinExistence type="inferred from homology"/>
<gene>
    <name evidence="8" type="ORF">GALL_278200</name>
</gene>
<name>A0A1J5RLA1_9ZZZZ</name>
<evidence type="ECO:0000256" key="4">
    <source>
        <dbReference type="ARBA" id="ARBA00023004"/>
    </source>
</evidence>
<organism evidence="8">
    <name type="scientific">mine drainage metagenome</name>
    <dbReference type="NCBI Taxonomy" id="410659"/>
    <lineage>
        <taxon>unclassified sequences</taxon>
        <taxon>metagenomes</taxon>
        <taxon>ecological metagenomes</taxon>
    </lineage>
</organism>
<accession>A0A1J5RLA1</accession>
<evidence type="ECO:0000256" key="5">
    <source>
        <dbReference type="ARBA" id="ARBA00035013"/>
    </source>
</evidence>
<evidence type="ECO:0000313" key="8">
    <source>
        <dbReference type="EMBL" id="OIQ90307.1"/>
    </source>
</evidence>
<keyword evidence="3" id="KW-0560">Oxidoreductase</keyword>
<dbReference type="SMART" id="SM01150">
    <property type="entry name" value="DUF1338"/>
    <property type="match status" value="1"/>
</dbReference>
<evidence type="ECO:0000256" key="1">
    <source>
        <dbReference type="ARBA" id="ARBA00001954"/>
    </source>
</evidence>
<dbReference type="Gene3D" id="3.10.180.50">
    <property type="match status" value="2"/>
</dbReference>
<evidence type="ECO:0000256" key="3">
    <source>
        <dbReference type="ARBA" id="ARBA00023002"/>
    </source>
</evidence>
<keyword evidence="4" id="KW-0408">Iron</keyword>
<dbReference type="GO" id="GO:0051213">
    <property type="term" value="F:dioxygenase activity"/>
    <property type="evidence" value="ECO:0007669"/>
    <property type="project" value="UniProtKB-KW"/>
</dbReference>
<dbReference type="AlphaFoldDB" id="A0A1J5RLA1"/>
<comment type="cofactor">
    <cofactor evidence="1">
        <name>Fe(2+)</name>
        <dbReference type="ChEBI" id="CHEBI:29033"/>
    </cofactor>
</comment>
<keyword evidence="2" id="KW-0223">Dioxygenase</keyword>
<reference evidence="8" key="1">
    <citation type="submission" date="2016-10" db="EMBL/GenBank/DDBJ databases">
        <title>Sequence of Gallionella enrichment culture.</title>
        <authorList>
            <person name="Poehlein A."/>
            <person name="Muehling M."/>
            <person name="Daniel R."/>
        </authorList>
    </citation>
    <scope>NUCLEOTIDE SEQUENCE</scope>
</reference>
<comment type="similarity">
    <text evidence="5">Belongs to the 2-oxoadipate dioxygenase/decarboxylase family.</text>
</comment>
<dbReference type="EMBL" id="MLJW01000297">
    <property type="protein sequence ID" value="OIQ90307.1"/>
    <property type="molecule type" value="Genomic_DNA"/>
</dbReference>
<sequence>MLPPSFPALTQSALTQDDMALLEVVAPPSVLHGLCPESAGAVVSRAQLAAALTLVLFARLVREVPEAQRYVEAASARGETITFDHGAVRTVLASSCGALPCGEASITRILRPLGYALNGLYPLERLGMTGRSYLHADAPQDIPQFFLSAPRAGLRPARPPWGSTKLGAARRFLESELHPERFSVRFQHAVHDVLATSRDPLGENAKQALDWLERDHAVPWTTACNLLPDLAACFARQHDLPSEEDYETLRAESAEMAWISTEGQTFNHATDRVADVEALAARLRAEGYSIKDRVEVSQSGRVRQTALRAALVRRALGGAAPREVPGSFFEFISRSARPGTSLPAGMDMGFDTSNATGIFKMTAR</sequence>
<dbReference type="InterPro" id="IPR009770">
    <property type="entry name" value="HGLS"/>
</dbReference>
<comment type="caution">
    <text evidence="8">The sequence shown here is derived from an EMBL/GenBank/DDBJ whole genome shotgun (WGS) entry which is preliminary data.</text>
</comment>
<evidence type="ECO:0000256" key="2">
    <source>
        <dbReference type="ARBA" id="ARBA00022964"/>
    </source>
</evidence>
<dbReference type="EC" id="1.13.11.93" evidence="6"/>